<keyword evidence="4" id="KW-1185">Reference proteome</keyword>
<dbReference type="Proteomes" id="UP000242715">
    <property type="component" value="Unassembled WGS sequence"/>
</dbReference>
<dbReference type="EMBL" id="DF974034">
    <property type="protein sequence ID" value="GAU44346.1"/>
    <property type="molecule type" value="Genomic_DNA"/>
</dbReference>
<feature type="signal peptide" evidence="2">
    <location>
        <begin position="1"/>
        <end position="17"/>
    </location>
</feature>
<feature type="chain" id="PRO_5016376909" description="DUF4408 domain-containing protein" evidence="2">
    <location>
        <begin position="18"/>
        <end position="147"/>
    </location>
</feature>
<evidence type="ECO:0000256" key="1">
    <source>
        <dbReference type="SAM" id="Coils"/>
    </source>
</evidence>
<accession>A0A2Z6NKZ2</accession>
<dbReference type="AlphaFoldDB" id="A0A2Z6NKZ2"/>
<gene>
    <name evidence="3" type="ORF">TSUD_129200</name>
</gene>
<name>A0A2Z6NKZ2_TRISU</name>
<feature type="coiled-coil region" evidence="1">
    <location>
        <begin position="42"/>
        <end position="76"/>
    </location>
</feature>
<dbReference type="OrthoDB" id="1436879at2759"/>
<organism evidence="3 4">
    <name type="scientific">Trifolium subterraneum</name>
    <name type="common">Subterranean clover</name>
    <dbReference type="NCBI Taxonomy" id="3900"/>
    <lineage>
        <taxon>Eukaryota</taxon>
        <taxon>Viridiplantae</taxon>
        <taxon>Streptophyta</taxon>
        <taxon>Embryophyta</taxon>
        <taxon>Tracheophyta</taxon>
        <taxon>Spermatophyta</taxon>
        <taxon>Magnoliopsida</taxon>
        <taxon>eudicotyledons</taxon>
        <taxon>Gunneridae</taxon>
        <taxon>Pentapetalae</taxon>
        <taxon>rosids</taxon>
        <taxon>fabids</taxon>
        <taxon>Fabales</taxon>
        <taxon>Fabaceae</taxon>
        <taxon>Papilionoideae</taxon>
        <taxon>50 kb inversion clade</taxon>
        <taxon>NPAAA clade</taxon>
        <taxon>Hologalegina</taxon>
        <taxon>IRL clade</taxon>
        <taxon>Trifolieae</taxon>
        <taxon>Trifolium</taxon>
    </lineage>
</organism>
<dbReference type="PANTHER" id="PTHR34947:SF2">
    <property type="entry name" value="TRANSMEMBRANE PROTEIN"/>
    <property type="match status" value="1"/>
</dbReference>
<keyword evidence="2" id="KW-0732">Signal</keyword>
<proteinExistence type="predicted"/>
<protein>
    <recommendedName>
        <fullName evidence="5">DUF4408 domain-containing protein</fullName>
    </recommendedName>
</protein>
<evidence type="ECO:0000313" key="4">
    <source>
        <dbReference type="Proteomes" id="UP000242715"/>
    </source>
</evidence>
<keyword evidence="1" id="KW-0175">Coiled coil</keyword>
<evidence type="ECO:0000256" key="2">
    <source>
        <dbReference type="SAM" id="SignalP"/>
    </source>
</evidence>
<evidence type="ECO:0008006" key="5">
    <source>
        <dbReference type="Google" id="ProtNLM"/>
    </source>
</evidence>
<dbReference type="PANTHER" id="PTHR34947">
    <property type="entry name" value="TRANSMEMBRANE PROTEIN"/>
    <property type="match status" value="1"/>
</dbReference>
<sequence>MFLLCNGLLVFVGITRSLSWSSSVDESSNFVKDGSQSLYSNVEAIKESMLVVKEKSNKLEEESEEVEEKVENINLEVGKGSNILVSEHEGELDEGIRLFDEGDEEEDDEQEMVEEANLVLSTEELNKKFDDFIRRMKEDLRIEAKVN</sequence>
<reference evidence="4" key="1">
    <citation type="journal article" date="2017" name="Front. Plant Sci.">
        <title>Climate Clever Clovers: New Paradigm to Reduce the Environmental Footprint of Ruminants by Breeding Low Methanogenic Forages Utilizing Haplotype Variation.</title>
        <authorList>
            <person name="Kaur P."/>
            <person name="Appels R."/>
            <person name="Bayer P.E."/>
            <person name="Keeble-Gagnere G."/>
            <person name="Wang J."/>
            <person name="Hirakawa H."/>
            <person name="Shirasawa K."/>
            <person name="Vercoe P."/>
            <person name="Stefanova K."/>
            <person name="Durmic Z."/>
            <person name="Nichols P."/>
            <person name="Revell C."/>
            <person name="Isobe S.N."/>
            <person name="Edwards D."/>
            <person name="Erskine W."/>
        </authorList>
    </citation>
    <scope>NUCLEOTIDE SEQUENCE [LARGE SCALE GENOMIC DNA]</scope>
    <source>
        <strain evidence="4">cv. Daliak</strain>
    </source>
</reference>
<evidence type="ECO:0000313" key="3">
    <source>
        <dbReference type="EMBL" id="GAU44346.1"/>
    </source>
</evidence>